<evidence type="ECO:0000313" key="1">
    <source>
        <dbReference type="EMBL" id="KAB8212656.1"/>
    </source>
</evidence>
<gene>
    <name evidence="1" type="ORF">BDV33DRAFT_211086</name>
</gene>
<sequence>LKNLGNALGLAEIIRRGDLETLTDEEAVRLLYRQFHSEFVRLKRVEYTLERGDGGPVKGSLDGKALTPSQFLFLQDYAEINRTVVSLLSLKWLLEDNYEAFTAHQPAVVKLSEATFKRFRELALDILETNDDILALVVSLILGDVGKDPKLEEFVHKKDGNKPNHDLVLARAIDMGQFQKPLGLLSDDKRVEVLLGVQVGAKLNIPQLTQGENVPGSLEILLMLRGKSQAFRLKYLEIMLDVSGAGAHVDARGAIRMIEPVCQSFLSAFQVLMNVITENLPVRGAYNTVLQHRGQLLAEQGFHELSTNNRSDRALLRLCAMGRVADKHLAELFEKAFTDLPQPTQDKLINGLNVDGCNGEDAVILYYMPAIFAEALRVTRTASDVKKIQVLQSLMSFMARTYNDTKPVDGHIGVILERDMSGAKDYIRREGFIDDPTILDQCVPPVATC</sequence>
<dbReference type="InterPro" id="IPR049232">
    <property type="entry name" value="DUF6829"/>
</dbReference>
<name>A0A5N6E509_9EURO</name>
<dbReference type="EMBL" id="ML734095">
    <property type="protein sequence ID" value="KAB8212656.1"/>
    <property type="molecule type" value="Genomic_DNA"/>
</dbReference>
<dbReference type="Proteomes" id="UP000326799">
    <property type="component" value="Unassembled WGS sequence"/>
</dbReference>
<dbReference type="AlphaFoldDB" id="A0A5N6E509"/>
<feature type="non-terminal residue" evidence="1">
    <location>
        <position position="1"/>
    </location>
</feature>
<protein>
    <submittedName>
        <fullName evidence="1">Uncharacterized protein</fullName>
    </submittedName>
</protein>
<dbReference type="Pfam" id="PF20717">
    <property type="entry name" value="DUF6829"/>
    <property type="match status" value="1"/>
</dbReference>
<accession>A0A5N6E509</accession>
<keyword evidence="2" id="KW-1185">Reference proteome</keyword>
<organism evidence="1 2">
    <name type="scientific">Aspergillus novoparasiticus</name>
    <dbReference type="NCBI Taxonomy" id="986946"/>
    <lineage>
        <taxon>Eukaryota</taxon>
        <taxon>Fungi</taxon>
        <taxon>Dikarya</taxon>
        <taxon>Ascomycota</taxon>
        <taxon>Pezizomycotina</taxon>
        <taxon>Eurotiomycetes</taxon>
        <taxon>Eurotiomycetidae</taxon>
        <taxon>Eurotiales</taxon>
        <taxon>Aspergillaceae</taxon>
        <taxon>Aspergillus</taxon>
        <taxon>Aspergillus subgen. Circumdati</taxon>
    </lineage>
</organism>
<proteinExistence type="predicted"/>
<evidence type="ECO:0000313" key="2">
    <source>
        <dbReference type="Proteomes" id="UP000326799"/>
    </source>
</evidence>
<reference evidence="1 2" key="1">
    <citation type="submission" date="2019-04" db="EMBL/GenBank/DDBJ databases">
        <title>Fungal friends and foes A comparative genomics study of 23 Aspergillus species from section Flavi.</title>
        <authorList>
            <consortium name="DOE Joint Genome Institute"/>
            <person name="Kjaerbolling I."/>
            <person name="Vesth T.C."/>
            <person name="Frisvad J.C."/>
            <person name="Nybo J.L."/>
            <person name="Theobald S."/>
            <person name="Kildgaard S."/>
            <person name="Petersen T.I."/>
            <person name="Kuo A."/>
            <person name="Sato A."/>
            <person name="Lyhne E.K."/>
            <person name="Kogle M.E."/>
            <person name="Wiebenga A."/>
            <person name="Kun R.S."/>
            <person name="Lubbers R.J."/>
            <person name="Makela M.R."/>
            <person name="Barry K."/>
            <person name="Chovatia M."/>
            <person name="Clum A."/>
            <person name="Daum C."/>
            <person name="Haridas S."/>
            <person name="He G."/>
            <person name="LaButti K."/>
            <person name="Lipzen A."/>
            <person name="Mondo S."/>
            <person name="Pangilinan J."/>
            <person name="Riley R."/>
            <person name="Salamov A."/>
            <person name="Simmons B.A."/>
            <person name="Magnuson J.K."/>
            <person name="Henrissat B."/>
            <person name="Mortensen U.H."/>
            <person name="Larsen T.O."/>
            <person name="De vries R.P."/>
            <person name="Grigoriev I.V."/>
            <person name="Machida M."/>
            <person name="Baker S.E."/>
            <person name="Andersen M.R."/>
        </authorList>
    </citation>
    <scope>NUCLEOTIDE SEQUENCE [LARGE SCALE GENOMIC DNA]</scope>
    <source>
        <strain evidence="1 2">CBS 126849</strain>
    </source>
</reference>